<organism evidence="1 2">
    <name type="scientific">Bacillus subtilis</name>
    <dbReference type="NCBI Taxonomy" id="1423"/>
    <lineage>
        <taxon>Bacteria</taxon>
        <taxon>Bacillati</taxon>
        <taxon>Bacillota</taxon>
        <taxon>Bacilli</taxon>
        <taxon>Bacillales</taxon>
        <taxon>Bacillaceae</taxon>
        <taxon>Bacillus</taxon>
    </lineage>
</organism>
<comment type="caution">
    <text evidence="1">The sequence shown here is derived from an EMBL/GenBank/DDBJ whole genome shotgun (WGS) entry which is preliminary data.</text>
</comment>
<accession>A0A0D1L2R3</accession>
<dbReference type="Proteomes" id="UP000032247">
    <property type="component" value="Unassembled WGS sequence"/>
</dbReference>
<sequence>MKKFGGVRQLDDLRKRAIKAGWKVDEKAYHEEHSDYIFLYEKTDDNIVVAVNTFNGQFFVYDNATDKNIATHLSSELDNEPWYAEILDIINKPRENSGQRAL</sequence>
<evidence type="ECO:0000313" key="2">
    <source>
        <dbReference type="Proteomes" id="UP000032247"/>
    </source>
</evidence>
<dbReference type="EMBL" id="JXBC01000007">
    <property type="protein sequence ID" value="KIU09851.1"/>
    <property type="molecule type" value="Genomic_DNA"/>
</dbReference>
<reference evidence="1 2" key="1">
    <citation type="submission" date="2014-12" db="EMBL/GenBank/DDBJ databases">
        <title>Comparative genome analysis of Bacillus coagulans HM-08, Clostridium butyricum HM-68, Bacillus subtilis HM-66 and Bacillus licheniformis BL-09.</title>
        <authorList>
            <person name="Zhang H."/>
        </authorList>
    </citation>
    <scope>NUCLEOTIDE SEQUENCE [LARGE SCALE GENOMIC DNA]</scope>
    <source>
        <strain evidence="1 2">HM-66</strain>
    </source>
</reference>
<protein>
    <submittedName>
        <fullName evidence="1">Uncharacterized protein</fullName>
    </submittedName>
</protein>
<dbReference type="AlphaFoldDB" id="A0A0D1L2R3"/>
<proteinExistence type="predicted"/>
<name>A0A0D1L2R3_BACIU</name>
<evidence type="ECO:0000313" key="1">
    <source>
        <dbReference type="EMBL" id="KIU09851.1"/>
    </source>
</evidence>
<dbReference type="PATRIC" id="fig|1423.173.peg.3701"/>
<gene>
    <name evidence="1" type="ORF">SC09_contig10orf00024</name>
</gene>